<dbReference type="Proteomes" id="UP000326396">
    <property type="component" value="Linkage Group LG5"/>
</dbReference>
<accession>A0A5N6MQK3</accession>
<dbReference type="EMBL" id="SZYD01000015">
    <property type="protein sequence ID" value="KAD3641817.1"/>
    <property type="molecule type" value="Genomic_DNA"/>
</dbReference>
<name>A0A5N6MQK3_9ASTR</name>
<comment type="caution">
    <text evidence="2">The sequence shown here is derived from an EMBL/GenBank/DDBJ whole genome shotgun (WGS) entry which is preliminary data.</text>
</comment>
<evidence type="ECO:0000313" key="3">
    <source>
        <dbReference type="Proteomes" id="UP000326396"/>
    </source>
</evidence>
<dbReference type="AlphaFoldDB" id="A0A5N6MQK3"/>
<sequence>MIKACMEGNEPPEELQNLPIDSVKEEGTTNSSIDDDAGSEYVLGDVHVTQGPYPKSQNQEVLSIQLSVNMSPMKNFFRLHYSKGWEDASFLSSIPRKKKLPVIRFSKQNPLVRLRSIGEDISPYLETVRSPQFFRQMGCTIMQATASKLHGGARIIEDLTRIYLVIEHMNNPVKVTTSVHRIHLHAPCHSLPRPPERVQRIVDALHDNQNSVTFHHLAFEPIEDPSPKWAANFFNRFEGKSFLLARINDTNPSSIRLEGGALDLFSWLSVDQLIRLWDALTHELQKQFEPAEFQNTIEFLCSIQQIELKSNVRIHKPKTTYGAMSLAIKYESKVSHTRSWKGASFILPAKVDSTPAPSNSRVTIVTTQTTMDNRLSDAEKLSRFIQGECYQRGEEYGRGHRCKTGTFKLSGDEITQVVVTTDQVDTHNVAEVSIQVILGKSKHLTLAFYGTIYSSKRMDRISLDLSIGSRVEWRDGWRDNSNFQKL</sequence>
<protein>
    <submittedName>
        <fullName evidence="2">Uncharacterized protein</fullName>
    </submittedName>
</protein>
<reference evidence="2 3" key="1">
    <citation type="submission" date="2019-05" db="EMBL/GenBank/DDBJ databases">
        <title>Mikania micrantha, genome provides insights into the molecular mechanism of rapid growth.</title>
        <authorList>
            <person name="Liu B."/>
        </authorList>
    </citation>
    <scope>NUCLEOTIDE SEQUENCE [LARGE SCALE GENOMIC DNA]</scope>
    <source>
        <strain evidence="2">NLD-2019</strain>
        <tissue evidence="2">Leaf</tissue>
    </source>
</reference>
<gene>
    <name evidence="2" type="ORF">E3N88_31041</name>
</gene>
<organism evidence="2 3">
    <name type="scientific">Mikania micrantha</name>
    <name type="common">bitter vine</name>
    <dbReference type="NCBI Taxonomy" id="192012"/>
    <lineage>
        <taxon>Eukaryota</taxon>
        <taxon>Viridiplantae</taxon>
        <taxon>Streptophyta</taxon>
        <taxon>Embryophyta</taxon>
        <taxon>Tracheophyta</taxon>
        <taxon>Spermatophyta</taxon>
        <taxon>Magnoliopsida</taxon>
        <taxon>eudicotyledons</taxon>
        <taxon>Gunneridae</taxon>
        <taxon>Pentapetalae</taxon>
        <taxon>asterids</taxon>
        <taxon>campanulids</taxon>
        <taxon>Asterales</taxon>
        <taxon>Asteraceae</taxon>
        <taxon>Asteroideae</taxon>
        <taxon>Heliantheae alliance</taxon>
        <taxon>Eupatorieae</taxon>
        <taxon>Mikania</taxon>
    </lineage>
</organism>
<dbReference type="OrthoDB" id="1114303at2759"/>
<feature type="region of interest" description="Disordered" evidence="1">
    <location>
        <begin position="1"/>
        <end position="38"/>
    </location>
</feature>
<keyword evidence="3" id="KW-1185">Reference proteome</keyword>
<evidence type="ECO:0000256" key="1">
    <source>
        <dbReference type="SAM" id="MobiDB-lite"/>
    </source>
</evidence>
<evidence type="ECO:0000313" key="2">
    <source>
        <dbReference type="EMBL" id="KAD3641817.1"/>
    </source>
</evidence>
<proteinExistence type="predicted"/>